<reference evidence="15" key="2">
    <citation type="journal article" date="2021" name="Sci. Rep.">
        <title>The distribution of antibiotic resistance genes in chicken gut microbiota commensals.</title>
        <authorList>
            <person name="Juricova H."/>
            <person name="Matiasovicova J."/>
            <person name="Kubasova T."/>
            <person name="Cejkova D."/>
            <person name="Rychlik I."/>
        </authorList>
    </citation>
    <scope>NUCLEOTIDE SEQUENCE</scope>
    <source>
        <strain evidence="15">An559</strain>
    </source>
</reference>
<keyword evidence="10 14" id="KW-0472">Membrane</keyword>
<feature type="transmembrane region" description="Helical" evidence="14">
    <location>
        <begin position="77"/>
        <end position="95"/>
    </location>
</feature>
<dbReference type="Proteomes" id="UP000774750">
    <property type="component" value="Unassembled WGS sequence"/>
</dbReference>
<keyword evidence="16" id="KW-1185">Reference proteome</keyword>
<protein>
    <recommendedName>
        <fullName evidence="14">Sodium/proline symporter</fullName>
    </recommendedName>
    <alternativeName>
        <fullName evidence="14">Proline permease</fullName>
    </alternativeName>
</protein>
<dbReference type="InterPro" id="IPR018212">
    <property type="entry name" value="Na/solute_symporter_CS"/>
</dbReference>
<comment type="function">
    <text evidence="14">Catalyzes the sodium-dependent uptake of extracellular L-proline.</text>
</comment>
<dbReference type="PROSITE" id="PS50283">
    <property type="entry name" value="NA_SOLUT_SYMP_3"/>
    <property type="match status" value="1"/>
</dbReference>
<keyword evidence="4 14" id="KW-1003">Cell membrane</keyword>
<dbReference type="InterPro" id="IPR011851">
    <property type="entry name" value="Na/Pro_symporter"/>
</dbReference>
<evidence type="ECO:0000256" key="2">
    <source>
        <dbReference type="ARBA" id="ARBA00006434"/>
    </source>
</evidence>
<feature type="transmembrane region" description="Helical" evidence="14">
    <location>
        <begin position="388"/>
        <end position="406"/>
    </location>
</feature>
<dbReference type="GO" id="GO:0005298">
    <property type="term" value="F:proline:sodium symporter activity"/>
    <property type="evidence" value="ECO:0007669"/>
    <property type="project" value="UniProtKB-UniRule"/>
</dbReference>
<feature type="transmembrane region" description="Helical" evidence="14">
    <location>
        <begin position="287"/>
        <end position="315"/>
    </location>
</feature>
<evidence type="ECO:0000256" key="3">
    <source>
        <dbReference type="ARBA" id="ARBA00022448"/>
    </source>
</evidence>
<dbReference type="CDD" id="cd11475">
    <property type="entry name" value="SLC5sbd_PutP"/>
    <property type="match status" value="1"/>
</dbReference>
<dbReference type="PANTHER" id="PTHR48086:SF3">
    <property type="entry name" value="SODIUM_PROLINE SYMPORTER"/>
    <property type="match status" value="1"/>
</dbReference>
<comment type="caution">
    <text evidence="15">The sequence shown here is derived from an EMBL/GenBank/DDBJ whole genome shotgun (WGS) entry which is preliminary data.</text>
</comment>
<dbReference type="GO" id="GO:0015824">
    <property type="term" value="P:proline transport"/>
    <property type="evidence" value="ECO:0007669"/>
    <property type="project" value="UniProtKB-UniRule"/>
</dbReference>
<feature type="transmembrane region" description="Helical" evidence="14">
    <location>
        <begin position="246"/>
        <end position="267"/>
    </location>
</feature>
<dbReference type="InterPro" id="IPR001734">
    <property type="entry name" value="Na/solute_symporter"/>
</dbReference>
<keyword evidence="3 14" id="KW-0813">Transport</keyword>
<evidence type="ECO:0000313" key="16">
    <source>
        <dbReference type="Proteomes" id="UP000774750"/>
    </source>
</evidence>
<evidence type="ECO:0000256" key="5">
    <source>
        <dbReference type="ARBA" id="ARBA00022692"/>
    </source>
</evidence>
<dbReference type="Gene3D" id="1.20.1730.10">
    <property type="entry name" value="Sodium/glucose cotransporter"/>
    <property type="match status" value="1"/>
</dbReference>
<keyword evidence="5 14" id="KW-0812">Transmembrane</keyword>
<evidence type="ECO:0000256" key="6">
    <source>
        <dbReference type="ARBA" id="ARBA00022847"/>
    </source>
</evidence>
<evidence type="ECO:0000256" key="8">
    <source>
        <dbReference type="ARBA" id="ARBA00023053"/>
    </source>
</evidence>
<comment type="subcellular location">
    <subcellularLocation>
        <location evidence="1 14">Cell membrane</location>
        <topology evidence="1 14">Multi-pass membrane protein</topology>
    </subcellularLocation>
</comment>
<proteinExistence type="inferred from homology"/>
<evidence type="ECO:0000256" key="11">
    <source>
        <dbReference type="ARBA" id="ARBA00023201"/>
    </source>
</evidence>
<dbReference type="RefSeq" id="WP_204445070.1">
    <property type="nucleotide sequence ID" value="NZ_JACJKY010000005.1"/>
</dbReference>
<feature type="transmembrane region" description="Helical" evidence="14">
    <location>
        <begin position="126"/>
        <end position="142"/>
    </location>
</feature>
<dbReference type="EMBL" id="JACJKY010000005">
    <property type="protein sequence ID" value="MBM6920343.1"/>
    <property type="molecule type" value="Genomic_DNA"/>
</dbReference>
<feature type="transmembrane region" description="Helical" evidence="14">
    <location>
        <begin position="6"/>
        <end position="26"/>
    </location>
</feature>
<feature type="transmembrane region" description="Helical" evidence="14">
    <location>
        <begin position="412"/>
        <end position="436"/>
    </location>
</feature>
<comment type="similarity">
    <text evidence="2 13">Belongs to the sodium:solute symporter (SSF) (TC 2.A.21) family.</text>
</comment>
<dbReference type="GO" id="GO:0031402">
    <property type="term" value="F:sodium ion binding"/>
    <property type="evidence" value="ECO:0007669"/>
    <property type="project" value="UniProtKB-UniRule"/>
</dbReference>
<evidence type="ECO:0000256" key="4">
    <source>
        <dbReference type="ARBA" id="ARBA00022475"/>
    </source>
</evidence>
<dbReference type="PROSITE" id="PS00456">
    <property type="entry name" value="NA_SOLUT_SYMP_1"/>
    <property type="match status" value="1"/>
</dbReference>
<keyword evidence="14" id="KW-0029">Amino-acid transport</keyword>
<feature type="transmembrane region" description="Helical" evidence="14">
    <location>
        <begin position="197"/>
        <end position="218"/>
    </location>
</feature>
<organism evidence="15 16">
    <name type="scientific">Merdimmobilis hominis</name>
    <dbReference type="NCBI Taxonomy" id="2897707"/>
    <lineage>
        <taxon>Bacteria</taxon>
        <taxon>Bacillati</taxon>
        <taxon>Bacillota</taxon>
        <taxon>Clostridia</taxon>
        <taxon>Eubacteriales</taxon>
        <taxon>Oscillospiraceae</taxon>
        <taxon>Merdimmobilis</taxon>
    </lineage>
</organism>
<dbReference type="InterPro" id="IPR038377">
    <property type="entry name" value="Na/Glc_symporter_sf"/>
</dbReference>
<evidence type="ECO:0000256" key="7">
    <source>
        <dbReference type="ARBA" id="ARBA00022989"/>
    </source>
</evidence>
<sequence length="510" mass="54177">MTSAQIYMLIAIAVYLVGMLLIGIWCSKKNKTAGDFYLGGRKLGPFVTAMSAEASDMSSWLLMGLPGLAYLTGVADAGWTAIGLAVGTYVNWLIVAKRLRRYSKIANDSITIPDFFKNRYRDNSRTLLCLSALVILVFFVPYTASGFAACGKLFSSLFGIDYFWAMVLSAVVIVGYTITGGFLAASTTDFIQSIVMTVALFVVVGFGVSVAGGFEAVFENAKSLPGYLSMTATYSPASGAAQSYPILNIISTFAWGLGYFGMPHILLRFMAIDDEKKLPLSRRIASVWVVITLAVGVLIGVIGVSMTSVGALPVLDGTSSETIVIKIADLLSKNGVIAALLAGTILAGILASTMSTADSQLLAASSSMSENLLKGVFGLKLSEKKTMLTARLTLVVIAVIAMFIAQDPNSSVFGIVSFAWAGFGASFGPVMLFSLFWKCTTRWGALAGMLSGGAMVFIWKFLLSPLGGVFAIYELLPAFLTACILIVVVSLLMKAPDKEIIAEFEAAAQK</sequence>
<dbReference type="PANTHER" id="PTHR48086">
    <property type="entry name" value="SODIUM/PROLINE SYMPORTER-RELATED"/>
    <property type="match status" value="1"/>
</dbReference>
<evidence type="ECO:0000256" key="12">
    <source>
        <dbReference type="ARBA" id="ARBA00033708"/>
    </source>
</evidence>
<name>A0A938X5Q3_9FIRM</name>
<gene>
    <name evidence="15" type="primary">putP</name>
    <name evidence="15" type="ORF">H6A12_04120</name>
</gene>
<feature type="transmembrane region" description="Helical" evidence="14">
    <location>
        <begin position="335"/>
        <end position="357"/>
    </location>
</feature>
<keyword evidence="8 14" id="KW-0915">Sodium</keyword>
<keyword evidence="7 14" id="KW-1133">Transmembrane helix</keyword>
<comment type="catalytic activity">
    <reaction evidence="12">
        <text>L-proline(in) + Na(+)(in) = L-proline(out) + Na(+)(out)</text>
        <dbReference type="Rhea" id="RHEA:28967"/>
        <dbReference type="ChEBI" id="CHEBI:29101"/>
        <dbReference type="ChEBI" id="CHEBI:60039"/>
    </reaction>
</comment>
<keyword evidence="9 14" id="KW-0406">Ion transport</keyword>
<dbReference type="Pfam" id="PF00474">
    <property type="entry name" value="SSF"/>
    <property type="match status" value="1"/>
</dbReference>
<dbReference type="GO" id="GO:0005886">
    <property type="term" value="C:plasma membrane"/>
    <property type="evidence" value="ECO:0007669"/>
    <property type="project" value="UniProtKB-SubCell"/>
</dbReference>
<reference evidence="15" key="1">
    <citation type="submission" date="2020-08" db="EMBL/GenBank/DDBJ databases">
        <authorList>
            <person name="Cejkova D."/>
            <person name="Kubasova T."/>
            <person name="Jahodarova E."/>
            <person name="Rychlik I."/>
        </authorList>
    </citation>
    <scope>NUCLEOTIDE SEQUENCE</scope>
    <source>
        <strain evidence="15">An559</strain>
    </source>
</reference>
<feature type="transmembrane region" description="Helical" evidence="14">
    <location>
        <begin position="468"/>
        <end position="492"/>
    </location>
</feature>
<dbReference type="InterPro" id="IPR050277">
    <property type="entry name" value="Sodium:Solute_Symporter"/>
</dbReference>
<evidence type="ECO:0000313" key="15">
    <source>
        <dbReference type="EMBL" id="MBM6920343.1"/>
    </source>
</evidence>
<dbReference type="AlphaFoldDB" id="A0A938X5Q3"/>
<dbReference type="NCBIfam" id="TIGR00813">
    <property type="entry name" value="sss"/>
    <property type="match status" value="1"/>
</dbReference>
<keyword evidence="6 14" id="KW-0769">Symport</keyword>
<evidence type="ECO:0000256" key="13">
    <source>
        <dbReference type="RuleBase" id="RU362091"/>
    </source>
</evidence>
<evidence type="ECO:0000256" key="10">
    <source>
        <dbReference type="ARBA" id="ARBA00023136"/>
    </source>
</evidence>
<evidence type="ECO:0000256" key="9">
    <source>
        <dbReference type="ARBA" id="ARBA00023065"/>
    </source>
</evidence>
<feature type="transmembrane region" description="Helical" evidence="14">
    <location>
        <begin position="443"/>
        <end position="462"/>
    </location>
</feature>
<dbReference type="NCBIfam" id="TIGR02121">
    <property type="entry name" value="Na_Pro_sym"/>
    <property type="match status" value="1"/>
</dbReference>
<evidence type="ECO:0000256" key="14">
    <source>
        <dbReference type="RuleBase" id="RU366012"/>
    </source>
</evidence>
<accession>A0A938X5Q3</accession>
<keyword evidence="11 14" id="KW-0739">Sodium transport</keyword>
<evidence type="ECO:0000256" key="1">
    <source>
        <dbReference type="ARBA" id="ARBA00004651"/>
    </source>
</evidence>
<feature type="transmembrane region" description="Helical" evidence="14">
    <location>
        <begin position="162"/>
        <end position="185"/>
    </location>
</feature>